<evidence type="ECO:0000256" key="6">
    <source>
        <dbReference type="SAM" id="MobiDB-lite"/>
    </source>
</evidence>
<proteinExistence type="inferred from homology"/>
<dbReference type="Proteomes" id="UP000199518">
    <property type="component" value="Unassembled WGS sequence"/>
</dbReference>
<dbReference type="InterPro" id="IPR011332">
    <property type="entry name" value="Ribosomal_zn-bd"/>
</dbReference>
<feature type="region of interest" description="Disordered" evidence="6">
    <location>
        <begin position="1"/>
        <end position="22"/>
    </location>
</feature>
<dbReference type="SUPFAM" id="SSF57829">
    <property type="entry name" value="Zn-binding ribosomal proteins"/>
    <property type="match status" value="1"/>
</dbReference>
<dbReference type="RefSeq" id="WP_092050359.1">
    <property type="nucleotide sequence ID" value="NZ_FOQD01000008.1"/>
</dbReference>
<protein>
    <recommendedName>
        <fullName evidence="4 5">Large ribosomal subunit protein bL32</fullName>
    </recommendedName>
</protein>
<gene>
    <name evidence="5" type="primary">rpmF</name>
    <name evidence="7" type="ORF">SAMN05421753_10894</name>
</gene>
<keyword evidence="3 5" id="KW-0687">Ribonucleoprotein</keyword>
<sequence>MAVPKRRQSKSRSRKRNSHNTVKPMKLQYCTQCGTAVPSHVVCPNCGHYQGRPMVASEE</sequence>
<evidence type="ECO:0000256" key="3">
    <source>
        <dbReference type="ARBA" id="ARBA00023274"/>
    </source>
</evidence>
<evidence type="ECO:0000256" key="5">
    <source>
        <dbReference type="HAMAP-Rule" id="MF_00340"/>
    </source>
</evidence>
<organism evidence="7 8">
    <name type="scientific">Planctomicrobium piriforme</name>
    <dbReference type="NCBI Taxonomy" id="1576369"/>
    <lineage>
        <taxon>Bacteria</taxon>
        <taxon>Pseudomonadati</taxon>
        <taxon>Planctomycetota</taxon>
        <taxon>Planctomycetia</taxon>
        <taxon>Planctomycetales</taxon>
        <taxon>Planctomycetaceae</taxon>
        <taxon>Planctomicrobium</taxon>
    </lineage>
</organism>
<dbReference type="GO" id="GO:0015934">
    <property type="term" value="C:large ribosomal subunit"/>
    <property type="evidence" value="ECO:0007669"/>
    <property type="project" value="InterPro"/>
</dbReference>
<comment type="similarity">
    <text evidence="1 5">Belongs to the bacterial ribosomal protein bL32 family.</text>
</comment>
<reference evidence="8" key="1">
    <citation type="submission" date="2016-10" db="EMBL/GenBank/DDBJ databases">
        <authorList>
            <person name="Varghese N."/>
            <person name="Submissions S."/>
        </authorList>
    </citation>
    <scope>NUCLEOTIDE SEQUENCE [LARGE SCALE GENOMIC DNA]</scope>
    <source>
        <strain evidence="8">DSM 26348</strain>
    </source>
</reference>
<accession>A0A1I3HJM8</accession>
<dbReference type="Pfam" id="PF01783">
    <property type="entry name" value="Ribosomal_L32p"/>
    <property type="match status" value="1"/>
</dbReference>
<dbReference type="HAMAP" id="MF_00340">
    <property type="entry name" value="Ribosomal_bL32"/>
    <property type="match status" value="1"/>
</dbReference>
<dbReference type="PANTHER" id="PTHR35534:SF1">
    <property type="entry name" value="LARGE RIBOSOMAL SUBUNIT PROTEIN BL32"/>
    <property type="match status" value="1"/>
</dbReference>
<evidence type="ECO:0000256" key="1">
    <source>
        <dbReference type="ARBA" id="ARBA00008560"/>
    </source>
</evidence>
<keyword evidence="8" id="KW-1185">Reference proteome</keyword>
<evidence type="ECO:0000256" key="4">
    <source>
        <dbReference type="ARBA" id="ARBA00035178"/>
    </source>
</evidence>
<dbReference type="InterPro" id="IPR002677">
    <property type="entry name" value="Ribosomal_bL32"/>
</dbReference>
<dbReference type="GO" id="GO:0006412">
    <property type="term" value="P:translation"/>
    <property type="evidence" value="ECO:0007669"/>
    <property type="project" value="UniProtKB-UniRule"/>
</dbReference>
<dbReference type="STRING" id="1576369.SAMN05421753_10894"/>
<keyword evidence="2 5" id="KW-0689">Ribosomal protein</keyword>
<feature type="compositionally biased region" description="Basic residues" evidence="6">
    <location>
        <begin position="1"/>
        <end position="18"/>
    </location>
</feature>
<evidence type="ECO:0000256" key="2">
    <source>
        <dbReference type="ARBA" id="ARBA00022980"/>
    </source>
</evidence>
<dbReference type="AlphaFoldDB" id="A0A1I3HJM8"/>
<dbReference type="EMBL" id="FOQD01000008">
    <property type="protein sequence ID" value="SFI35988.1"/>
    <property type="molecule type" value="Genomic_DNA"/>
</dbReference>
<dbReference type="PANTHER" id="PTHR35534">
    <property type="entry name" value="50S RIBOSOMAL PROTEIN L32"/>
    <property type="match status" value="1"/>
</dbReference>
<dbReference type="OrthoDB" id="9812874at2"/>
<name>A0A1I3HJM8_9PLAN</name>
<evidence type="ECO:0000313" key="8">
    <source>
        <dbReference type="Proteomes" id="UP000199518"/>
    </source>
</evidence>
<dbReference type="InterPro" id="IPR044957">
    <property type="entry name" value="Ribosomal_bL32_bact"/>
</dbReference>
<dbReference type="GO" id="GO:0003735">
    <property type="term" value="F:structural constituent of ribosome"/>
    <property type="evidence" value="ECO:0007669"/>
    <property type="project" value="InterPro"/>
</dbReference>
<evidence type="ECO:0000313" key="7">
    <source>
        <dbReference type="EMBL" id="SFI35988.1"/>
    </source>
</evidence>
<dbReference type="NCBIfam" id="TIGR01031">
    <property type="entry name" value="rpmF_bact"/>
    <property type="match status" value="1"/>
</dbReference>